<protein>
    <recommendedName>
        <fullName evidence="16">Probable peptidoglycan glycosyltransferase FtsW</fullName>
        <shortName evidence="16">PGT</shortName>
        <ecNumber evidence="16">2.4.99.28</ecNumber>
    </recommendedName>
    <alternativeName>
        <fullName evidence="16">Cell division protein FtsW</fullName>
    </alternativeName>
    <alternativeName>
        <fullName evidence="16">Cell wall polymerase</fullName>
    </alternativeName>
    <alternativeName>
        <fullName evidence="16">Peptidoglycan polymerase</fullName>
        <shortName evidence="16">PG polymerase</shortName>
    </alternativeName>
</protein>
<dbReference type="GO" id="GO:0032153">
    <property type="term" value="C:cell division site"/>
    <property type="evidence" value="ECO:0007669"/>
    <property type="project" value="UniProtKB-UniRule"/>
</dbReference>
<feature type="transmembrane region" description="Helical" evidence="16">
    <location>
        <begin position="300"/>
        <end position="321"/>
    </location>
</feature>
<keyword evidence="13 16" id="KW-0961">Cell wall biogenesis/degradation</keyword>
<feature type="transmembrane region" description="Helical" evidence="16">
    <location>
        <begin position="215"/>
        <end position="235"/>
    </location>
</feature>
<reference evidence="17 18" key="1">
    <citation type="submission" date="2019-10" db="EMBL/GenBank/DDBJ databases">
        <title>Cardiobacteriales fam. a chemoheterotrophic member of the order Cardiobacteriales, and proposal of Cardiobacteriales fam. nov.</title>
        <authorList>
            <person name="Wang C."/>
        </authorList>
    </citation>
    <scope>NUCLEOTIDE SEQUENCE [LARGE SCALE GENOMIC DNA]</scope>
    <source>
        <strain evidence="17 18">ML27</strain>
    </source>
</reference>
<evidence type="ECO:0000256" key="3">
    <source>
        <dbReference type="ARBA" id="ARBA00022475"/>
    </source>
</evidence>
<dbReference type="GO" id="GO:0009252">
    <property type="term" value="P:peptidoglycan biosynthetic process"/>
    <property type="evidence" value="ECO:0007669"/>
    <property type="project" value="UniProtKB-UniRule"/>
</dbReference>
<comment type="catalytic activity">
    <reaction evidence="15 16">
        <text>[GlcNAc-(1-&gt;4)-Mur2Ac(oyl-L-Ala-gamma-D-Glu-L-Lys-D-Ala-D-Ala)](n)-di-trans,octa-cis-undecaprenyl diphosphate + beta-D-GlcNAc-(1-&gt;4)-Mur2Ac(oyl-L-Ala-gamma-D-Glu-L-Lys-D-Ala-D-Ala)-di-trans,octa-cis-undecaprenyl diphosphate = [GlcNAc-(1-&gt;4)-Mur2Ac(oyl-L-Ala-gamma-D-Glu-L-Lys-D-Ala-D-Ala)](n+1)-di-trans,octa-cis-undecaprenyl diphosphate + di-trans,octa-cis-undecaprenyl diphosphate + H(+)</text>
        <dbReference type="Rhea" id="RHEA:23708"/>
        <dbReference type="Rhea" id="RHEA-COMP:9602"/>
        <dbReference type="Rhea" id="RHEA-COMP:9603"/>
        <dbReference type="ChEBI" id="CHEBI:15378"/>
        <dbReference type="ChEBI" id="CHEBI:58405"/>
        <dbReference type="ChEBI" id="CHEBI:60033"/>
        <dbReference type="ChEBI" id="CHEBI:78435"/>
        <dbReference type="EC" id="2.4.99.28"/>
    </reaction>
</comment>
<evidence type="ECO:0000256" key="8">
    <source>
        <dbReference type="ARBA" id="ARBA00022960"/>
    </source>
</evidence>
<evidence type="ECO:0000256" key="6">
    <source>
        <dbReference type="ARBA" id="ARBA00022679"/>
    </source>
</evidence>
<dbReference type="InterPro" id="IPR001182">
    <property type="entry name" value="FtsW/RodA"/>
</dbReference>
<dbReference type="HAMAP" id="MF_00913">
    <property type="entry name" value="PGT_FtsW_proteobact"/>
    <property type="match status" value="1"/>
</dbReference>
<dbReference type="FunCoup" id="A0A6N7EUY8">
    <property type="interactions" value="167"/>
</dbReference>
<evidence type="ECO:0000256" key="9">
    <source>
        <dbReference type="ARBA" id="ARBA00022984"/>
    </source>
</evidence>
<evidence type="ECO:0000256" key="16">
    <source>
        <dbReference type="HAMAP-Rule" id="MF_00913"/>
    </source>
</evidence>
<dbReference type="PANTHER" id="PTHR30474:SF2">
    <property type="entry name" value="PEPTIDOGLYCAN GLYCOSYLTRANSFERASE FTSW-RELATED"/>
    <property type="match status" value="1"/>
</dbReference>
<dbReference type="InParanoid" id="A0A6N7EUY8"/>
<evidence type="ECO:0000256" key="13">
    <source>
        <dbReference type="ARBA" id="ARBA00023316"/>
    </source>
</evidence>
<comment type="function">
    <text evidence="16">Peptidoglycan polymerase that is essential for cell division.</text>
</comment>
<feature type="transmembrane region" description="Helical" evidence="16">
    <location>
        <begin position="134"/>
        <end position="155"/>
    </location>
</feature>
<evidence type="ECO:0000256" key="7">
    <source>
        <dbReference type="ARBA" id="ARBA00022692"/>
    </source>
</evidence>
<accession>A0A6N7EUY8</accession>
<keyword evidence="16" id="KW-0997">Cell inner membrane</keyword>
<dbReference type="EC" id="2.4.99.28" evidence="16"/>
<dbReference type="GO" id="GO:0005886">
    <property type="term" value="C:plasma membrane"/>
    <property type="evidence" value="ECO:0007669"/>
    <property type="project" value="UniProtKB-SubCell"/>
</dbReference>
<keyword evidence="4 16" id="KW-0132">Cell division</keyword>
<dbReference type="GO" id="GO:0043093">
    <property type="term" value="P:FtsZ-dependent cytokinesis"/>
    <property type="evidence" value="ECO:0007669"/>
    <property type="project" value="UniProtKB-UniRule"/>
</dbReference>
<keyword evidence="7 16" id="KW-0812">Transmembrane</keyword>
<dbReference type="UniPathway" id="UPA00219"/>
<evidence type="ECO:0000256" key="14">
    <source>
        <dbReference type="ARBA" id="ARBA00038053"/>
    </source>
</evidence>
<evidence type="ECO:0000313" key="18">
    <source>
        <dbReference type="Proteomes" id="UP000471298"/>
    </source>
</evidence>
<dbReference type="NCBIfam" id="TIGR02614">
    <property type="entry name" value="ftsW"/>
    <property type="match status" value="1"/>
</dbReference>
<keyword evidence="5 16" id="KW-0328">Glycosyltransferase</keyword>
<feature type="transmembrane region" description="Helical" evidence="16">
    <location>
        <begin position="367"/>
        <end position="388"/>
    </location>
</feature>
<comment type="subcellular location">
    <subcellularLocation>
        <location evidence="16">Cell inner membrane</location>
        <topology evidence="16">Multi-pass membrane protein</topology>
    </subcellularLocation>
    <subcellularLocation>
        <location evidence="1">Cell membrane</location>
        <topology evidence="1">Multi-pass membrane protein</topology>
    </subcellularLocation>
    <text evidence="16">Localizes to the division septum.</text>
</comment>
<dbReference type="GO" id="GO:0008360">
    <property type="term" value="P:regulation of cell shape"/>
    <property type="evidence" value="ECO:0007669"/>
    <property type="project" value="UniProtKB-KW"/>
</dbReference>
<feature type="transmembrane region" description="Helical" evidence="16">
    <location>
        <begin position="39"/>
        <end position="58"/>
    </location>
</feature>
<keyword evidence="3 16" id="KW-1003">Cell membrane</keyword>
<dbReference type="InterPro" id="IPR013437">
    <property type="entry name" value="FtsW"/>
</dbReference>
<keyword evidence="10 16" id="KW-1133">Transmembrane helix</keyword>
<comment type="caution">
    <text evidence="17">The sequence shown here is derived from an EMBL/GenBank/DDBJ whole genome shotgun (WGS) entry which is preliminary data.</text>
</comment>
<evidence type="ECO:0000313" key="17">
    <source>
        <dbReference type="EMBL" id="MPV86272.1"/>
    </source>
</evidence>
<evidence type="ECO:0000256" key="1">
    <source>
        <dbReference type="ARBA" id="ARBA00004651"/>
    </source>
</evidence>
<dbReference type="GO" id="GO:0015648">
    <property type="term" value="F:lipid-linked peptidoglycan transporter activity"/>
    <property type="evidence" value="ECO:0007669"/>
    <property type="project" value="TreeGrafter"/>
</dbReference>
<evidence type="ECO:0000256" key="11">
    <source>
        <dbReference type="ARBA" id="ARBA00023136"/>
    </source>
</evidence>
<keyword evidence="18" id="KW-1185">Reference proteome</keyword>
<proteinExistence type="inferred from homology"/>
<dbReference type="PANTHER" id="PTHR30474">
    <property type="entry name" value="CELL CYCLE PROTEIN"/>
    <property type="match status" value="1"/>
</dbReference>
<evidence type="ECO:0000256" key="12">
    <source>
        <dbReference type="ARBA" id="ARBA00023306"/>
    </source>
</evidence>
<keyword evidence="11 16" id="KW-0472">Membrane</keyword>
<feature type="transmembrane region" description="Helical" evidence="16">
    <location>
        <begin position="105"/>
        <end position="122"/>
    </location>
</feature>
<keyword evidence="12 16" id="KW-0131">Cell cycle</keyword>
<evidence type="ECO:0000256" key="2">
    <source>
        <dbReference type="ARBA" id="ARBA00004752"/>
    </source>
</evidence>
<keyword evidence="9 16" id="KW-0573">Peptidoglycan synthesis</keyword>
<sequence length="432" mass="47785">MHKTMVSRQQTITHSPLQDFYQTQTTQSRWSGLLFPDKLLVFSLLLLMLYGWVMLTSASMPRAGSYGSPFAISLRQGLYMGLGFVIAYAVFMVPSNWWFKHSYRILLVGFGFLLLVLVPGVGREINGAMRWIPLGIVNIQASEFARVCMMIYAAAYLHRYQNQIHKSLWAMLRLLIVLAVFAVLLLKQPDFGATVVIGATVLGMIFLAGVCLVRFVSCSIAVAIVAALVLVAAPYRRARLVSFLDPWEDAFGSGYQLVQSLIAIGRGETLGVGMGESIQKHHYLPEAHTDFIFSIIAEELGLVGVCVLMILFTIVVWRAFVIASNADKVRMRFASCLAYGIGVWLAIQSLINMSVATGILPTKGLTLPMISFGGSSLLASFILFALLLRIDSESRYLLARQGEVTAKNKANNQINRQIDRQIDRSGQGMPND</sequence>
<organism evidence="17 18">
    <name type="scientific">Ostreibacterium oceani</name>
    <dbReference type="NCBI Taxonomy" id="2654998"/>
    <lineage>
        <taxon>Bacteria</taxon>
        <taxon>Pseudomonadati</taxon>
        <taxon>Pseudomonadota</taxon>
        <taxon>Gammaproteobacteria</taxon>
        <taxon>Cardiobacteriales</taxon>
        <taxon>Ostreibacteriaceae</taxon>
        <taxon>Ostreibacterium</taxon>
    </lineage>
</organism>
<evidence type="ECO:0000256" key="4">
    <source>
        <dbReference type="ARBA" id="ARBA00022618"/>
    </source>
</evidence>
<dbReference type="Proteomes" id="UP000471298">
    <property type="component" value="Unassembled WGS sequence"/>
</dbReference>
<dbReference type="GO" id="GO:0008955">
    <property type="term" value="F:peptidoglycan glycosyltransferase activity"/>
    <property type="evidence" value="ECO:0007669"/>
    <property type="project" value="UniProtKB-UniRule"/>
</dbReference>
<gene>
    <name evidence="16 17" type="primary">ftsW</name>
    <name evidence="17" type="ORF">GCU85_05955</name>
</gene>
<evidence type="ECO:0000256" key="10">
    <source>
        <dbReference type="ARBA" id="ARBA00022989"/>
    </source>
</evidence>
<name>A0A6N7EUY8_9GAMM</name>
<dbReference type="AlphaFoldDB" id="A0A6N7EUY8"/>
<evidence type="ECO:0000256" key="5">
    <source>
        <dbReference type="ARBA" id="ARBA00022676"/>
    </source>
</evidence>
<keyword evidence="6 16" id="KW-0808">Transferase</keyword>
<dbReference type="GO" id="GO:0071555">
    <property type="term" value="P:cell wall organization"/>
    <property type="evidence" value="ECO:0007669"/>
    <property type="project" value="UniProtKB-KW"/>
</dbReference>
<dbReference type="Pfam" id="PF01098">
    <property type="entry name" value="FTSW_RODA_SPOVE"/>
    <property type="match status" value="1"/>
</dbReference>
<feature type="transmembrane region" description="Helical" evidence="16">
    <location>
        <begin position="167"/>
        <end position="185"/>
    </location>
</feature>
<feature type="transmembrane region" description="Helical" evidence="16">
    <location>
        <begin position="191"/>
        <end position="208"/>
    </location>
</feature>
<keyword evidence="8 16" id="KW-0133">Cell shape</keyword>
<dbReference type="EMBL" id="WHNW01000005">
    <property type="protein sequence ID" value="MPV86272.1"/>
    <property type="molecule type" value="Genomic_DNA"/>
</dbReference>
<comment type="pathway">
    <text evidence="2 16">Cell wall biogenesis; peptidoglycan biosynthesis.</text>
</comment>
<dbReference type="RefSeq" id="WP_152810270.1">
    <property type="nucleotide sequence ID" value="NZ_WHNW01000005.1"/>
</dbReference>
<feature type="transmembrane region" description="Helical" evidence="16">
    <location>
        <begin position="78"/>
        <end position="98"/>
    </location>
</feature>
<comment type="similarity">
    <text evidence="14 16">Belongs to the SEDS family. FtsW subfamily.</text>
</comment>
<feature type="transmembrane region" description="Helical" evidence="16">
    <location>
        <begin position="333"/>
        <end position="355"/>
    </location>
</feature>
<evidence type="ECO:0000256" key="15">
    <source>
        <dbReference type="ARBA" id="ARBA00049902"/>
    </source>
</evidence>